<sequence>MEHAFVKSLICRAAFYGWIRKSYDWLIGKRVKRFLNVTVWPKSLRDICPLRNRSMWTNPLLVQYEWADIVLKSDLPLAFRGLAICERAAMDGSDISASDVHALPTKAGTLVAFGVTSAGFSSTPERKSGVYRRASASWVISTIDTDTPSFNPLFNQSRSPREPFLAFLRVSSACLRPFKHPNTPPCQDLCPPARASGAMCAFYFSMTRVHEVHHGGDPSHACWVFH</sequence>
<dbReference type="InParanoid" id="E4ZJQ4"/>
<evidence type="ECO:0000313" key="2">
    <source>
        <dbReference type="Proteomes" id="UP000002668"/>
    </source>
</evidence>
<evidence type="ECO:0000313" key="1">
    <source>
        <dbReference type="EMBL" id="CBX91339.1"/>
    </source>
</evidence>
<dbReference type="VEuPathDB" id="FungiDB:LEMA_P068470.1"/>
<proteinExistence type="predicted"/>
<dbReference type="Proteomes" id="UP000002668">
    <property type="component" value="Genome"/>
</dbReference>
<protein>
    <submittedName>
        <fullName evidence="1">Predicted protein</fullName>
    </submittedName>
</protein>
<dbReference type="HOGENOM" id="CLU_1224959_0_0_1"/>
<dbReference type="EMBL" id="FP929072">
    <property type="protein sequence ID" value="CBX91339.1"/>
    <property type="molecule type" value="Genomic_DNA"/>
</dbReference>
<organism evidence="2">
    <name type="scientific">Leptosphaeria maculans (strain JN3 / isolate v23.1.3 / race Av1-4-5-6-7-8)</name>
    <name type="common">Blackleg fungus</name>
    <name type="synonym">Phoma lingam</name>
    <dbReference type="NCBI Taxonomy" id="985895"/>
    <lineage>
        <taxon>Eukaryota</taxon>
        <taxon>Fungi</taxon>
        <taxon>Dikarya</taxon>
        <taxon>Ascomycota</taxon>
        <taxon>Pezizomycotina</taxon>
        <taxon>Dothideomycetes</taxon>
        <taxon>Pleosporomycetidae</taxon>
        <taxon>Pleosporales</taxon>
        <taxon>Pleosporineae</taxon>
        <taxon>Leptosphaeriaceae</taxon>
        <taxon>Plenodomus</taxon>
        <taxon>Plenodomus lingam/Leptosphaeria maculans species complex</taxon>
    </lineage>
</organism>
<keyword evidence="2" id="KW-1185">Reference proteome</keyword>
<reference evidence="2" key="1">
    <citation type="journal article" date="2011" name="Nat. Commun.">
        <title>Effector diversification within compartments of the Leptosphaeria maculans genome affected by Repeat-Induced Point mutations.</title>
        <authorList>
            <person name="Rouxel T."/>
            <person name="Grandaubert J."/>
            <person name="Hane J.K."/>
            <person name="Hoede C."/>
            <person name="van de Wouw A.P."/>
            <person name="Couloux A."/>
            <person name="Dominguez V."/>
            <person name="Anthouard V."/>
            <person name="Bally P."/>
            <person name="Bourras S."/>
            <person name="Cozijnsen A.J."/>
            <person name="Ciuffetti L.M."/>
            <person name="Degrave A."/>
            <person name="Dilmaghani A."/>
            <person name="Duret L."/>
            <person name="Fudal I."/>
            <person name="Goodwin S.B."/>
            <person name="Gout L."/>
            <person name="Glaser N."/>
            <person name="Linglin J."/>
            <person name="Kema G.H.J."/>
            <person name="Lapalu N."/>
            <person name="Lawrence C.B."/>
            <person name="May K."/>
            <person name="Meyer M."/>
            <person name="Ollivier B."/>
            <person name="Poulain J."/>
            <person name="Schoch C.L."/>
            <person name="Simon A."/>
            <person name="Spatafora J.W."/>
            <person name="Stachowiak A."/>
            <person name="Turgeon B.G."/>
            <person name="Tyler B.M."/>
            <person name="Vincent D."/>
            <person name="Weissenbach J."/>
            <person name="Amselem J."/>
            <person name="Quesneville H."/>
            <person name="Oliver R.P."/>
            <person name="Wincker P."/>
            <person name="Balesdent M.-H."/>
            <person name="Howlett B.J."/>
        </authorList>
    </citation>
    <scope>NUCLEOTIDE SEQUENCE [LARGE SCALE GENOMIC DNA]</scope>
    <source>
        <strain evidence="2">JN3 / isolate v23.1.3 / race Av1-4-5-6-7-8</strain>
    </source>
</reference>
<name>E4ZJQ4_LEPMJ</name>
<dbReference type="AlphaFoldDB" id="E4ZJQ4"/>
<accession>E4ZJQ4</accession>
<gene>
    <name evidence="1" type="ORF">LEMA_P068470.1</name>
</gene>